<sequence>MSPARSTFVQIVNNTSLELHLEKSFIIHGEWSSDLSPPSIIGPNDKGQLQAESNGIMTGDEGILYYSSSAGTFQFTFDNPYTGSNSYYDNAPEGYIINREGGGGDNAEVTWTIGEHYHMTRSSSFYSN</sequence>
<proteinExistence type="predicted"/>
<evidence type="ECO:0000313" key="1">
    <source>
        <dbReference type="EMBL" id="RGP81322.1"/>
    </source>
</evidence>
<gene>
    <name evidence="1" type="ORF">FLONG3_466</name>
</gene>
<keyword evidence="2" id="KW-1185">Reference proteome</keyword>
<dbReference type="AlphaFoldDB" id="A0A395TAI5"/>
<accession>A0A395TAI5</accession>
<dbReference type="OrthoDB" id="2322698at2759"/>
<reference evidence="1 2" key="1">
    <citation type="journal article" date="2018" name="PLoS Pathog.">
        <title>Evolution of structural diversity of trichothecenes, a family of toxins produced by plant pathogenic and entomopathogenic fungi.</title>
        <authorList>
            <person name="Proctor R.H."/>
            <person name="McCormick S.P."/>
            <person name="Kim H.S."/>
            <person name="Cardoza R.E."/>
            <person name="Stanley A.M."/>
            <person name="Lindo L."/>
            <person name="Kelly A."/>
            <person name="Brown D.W."/>
            <person name="Lee T."/>
            <person name="Vaughan M.M."/>
            <person name="Alexander N.J."/>
            <person name="Busman M."/>
            <person name="Gutierrez S."/>
        </authorList>
    </citation>
    <scope>NUCLEOTIDE SEQUENCE [LARGE SCALE GENOMIC DNA]</scope>
    <source>
        <strain evidence="1 2">NRRL 20695</strain>
    </source>
</reference>
<name>A0A395TAI5_9HYPO</name>
<dbReference type="EMBL" id="PXOG01000011">
    <property type="protein sequence ID" value="RGP81322.1"/>
    <property type="molecule type" value="Genomic_DNA"/>
</dbReference>
<dbReference type="Gene3D" id="2.60.270.50">
    <property type="match status" value="1"/>
</dbReference>
<organism evidence="1 2">
    <name type="scientific">Fusarium longipes</name>
    <dbReference type="NCBI Taxonomy" id="694270"/>
    <lineage>
        <taxon>Eukaryota</taxon>
        <taxon>Fungi</taxon>
        <taxon>Dikarya</taxon>
        <taxon>Ascomycota</taxon>
        <taxon>Pezizomycotina</taxon>
        <taxon>Sordariomycetes</taxon>
        <taxon>Hypocreomycetidae</taxon>
        <taxon>Hypocreales</taxon>
        <taxon>Nectriaceae</taxon>
        <taxon>Fusarium</taxon>
    </lineage>
</organism>
<evidence type="ECO:0000313" key="2">
    <source>
        <dbReference type="Proteomes" id="UP000266234"/>
    </source>
</evidence>
<comment type="caution">
    <text evidence="1">The sequence shown here is derived from an EMBL/GenBank/DDBJ whole genome shotgun (WGS) entry which is preliminary data.</text>
</comment>
<dbReference type="Proteomes" id="UP000266234">
    <property type="component" value="Unassembled WGS sequence"/>
</dbReference>
<protein>
    <submittedName>
        <fullName evidence="1">Crystal et79</fullName>
    </submittedName>
</protein>